<dbReference type="EMBL" id="FJOG01000007">
    <property type="protein sequence ID" value="CZR55711.1"/>
    <property type="molecule type" value="Genomic_DNA"/>
</dbReference>
<reference evidence="1 2" key="1">
    <citation type="submission" date="2016-03" db="EMBL/GenBank/DDBJ databases">
        <authorList>
            <person name="Ploux O."/>
        </authorList>
    </citation>
    <scope>NUCLEOTIDE SEQUENCE [LARGE SCALE GENOMIC DNA]</scope>
    <source>
        <strain evidence="1 2">UAMH 11012</strain>
    </source>
</reference>
<dbReference type="AlphaFoldDB" id="A0A1L7WSF6"/>
<keyword evidence="2" id="KW-1185">Reference proteome</keyword>
<dbReference type="Proteomes" id="UP000184330">
    <property type="component" value="Unassembled WGS sequence"/>
</dbReference>
<evidence type="ECO:0000313" key="1">
    <source>
        <dbReference type="EMBL" id="CZR55711.1"/>
    </source>
</evidence>
<gene>
    <name evidence="1" type="ORF">PAC_05599</name>
</gene>
<sequence length="144" mass="15908">MCLFISHILRQNKITVHDSADLGYIRPVVGPLPKRMVTVAHTILTNNEIEVVPASKSDLTSSPPRYEGRGKLYSDKDGGDCVDVHLTPEGIQVVTPEGLRAYDMAQEKGLLLISFADPDPQAHFEHVMEEEGVVPRGKGFKEML</sequence>
<proteinExistence type="predicted"/>
<protein>
    <submittedName>
        <fullName evidence="1">Uncharacterized protein</fullName>
    </submittedName>
</protein>
<organism evidence="1 2">
    <name type="scientific">Phialocephala subalpina</name>
    <dbReference type="NCBI Taxonomy" id="576137"/>
    <lineage>
        <taxon>Eukaryota</taxon>
        <taxon>Fungi</taxon>
        <taxon>Dikarya</taxon>
        <taxon>Ascomycota</taxon>
        <taxon>Pezizomycotina</taxon>
        <taxon>Leotiomycetes</taxon>
        <taxon>Helotiales</taxon>
        <taxon>Mollisiaceae</taxon>
        <taxon>Phialocephala</taxon>
        <taxon>Phialocephala fortinii species complex</taxon>
    </lineage>
</organism>
<name>A0A1L7WSF6_9HELO</name>
<evidence type="ECO:0000313" key="2">
    <source>
        <dbReference type="Proteomes" id="UP000184330"/>
    </source>
</evidence>
<accession>A0A1L7WSF6</accession>